<feature type="compositionally biased region" description="Low complexity" evidence="1">
    <location>
        <begin position="23"/>
        <end position="43"/>
    </location>
</feature>
<evidence type="ECO:0000313" key="3">
    <source>
        <dbReference type="EMBL" id="KAK6350155.1"/>
    </source>
</evidence>
<feature type="compositionally biased region" description="Polar residues" evidence="1">
    <location>
        <begin position="86"/>
        <end position="113"/>
    </location>
</feature>
<feature type="region of interest" description="Disordered" evidence="1">
    <location>
        <begin position="1"/>
        <end position="64"/>
    </location>
</feature>
<evidence type="ECO:0000259" key="2">
    <source>
        <dbReference type="Pfam" id="PF26147"/>
    </source>
</evidence>
<feature type="region of interest" description="Disordered" evidence="1">
    <location>
        <begin position="86"/>
        <end position="261"/>
    </location>
</feature>
<evidence type="ECO:0000313" key="4">
    <source>
        <dbReference type="Proteomes" id="UP001375240"/>
    </source>
</evidence>
<feature type="compositionally biased region" description="Polar residues" evidence="1">
    <location>
        <begin position="151"/>
        <end position="174"/>
    </location>
</feature>
<feature type="compositionally biased region" description="Low complexity" evidence="1">
    <location>
        <begin position="119"/>
        <end position="137"/>
    </location>
</feature>
<evidence type="ECO:0000256" key="1">
    <source>
        <dbReference type="SAM" id="MobiDB-lite"/>
    </source>
</evidence>
<feature type="region of interest" description="Disordered" evidence="1">
    <location>
        <begin position="435"/>
        <end position="495"/>
    </location>
</feature>
<organism evidence="3 4">
    <name type="scientific">Orbilia brochopaga</name>
    <dbReference type="NCBI Taxonomy" id="3140254"/>
    <lineage>
        <taxon>Eukaryota</taxon>
        <taxon>Fungi</taxon>
        <taxon>Dikarya</taxon>
        <taxon>Ascomycota</taxon>
        <taxon>Pezizomycotina</taxon>
        <taxon>Orbiliomycetes</taxon>
        <taxon>Orbiliales</taxon>
        <taxon>Orbiliaceae</taxon>
        <taxon>Orbilia</taxon>
    </lineage>
</organism>
<dbReference type="AlphaFoldDB" id="A0AAV9V2M1"/>
<feature type="compositionally biased region" description="Polar residues" evidence="1">
    <location>
        <begin position="209"/>
        <end position="226"/>
    </location>
</feature>
<feature type="compositionally biased region" description="Polar residues" evidence="1">
    <location>
        <begin position="52"/>
        <end position="62"/>
    </location>
</feature>
<feature type="compositionally biased region" description="Polar residues" evidence="1">
    <location>
        <begin position="456"/>
        <end position="471"/>
    </location>
</feature>
<dbReference type="PANTHER" id="PTHR47349">
    <property type="entry name" value="CHROMOSOME 8, WHOLE GENOME SHOTGUN SEQUENCE"/>
    <property type="match status" value="1"/>
</dbReference>
<dbReference type="InterPro" id="IPR058933">
    <property type="entry name" value="YMC020W-like_ab_hydrolase"/>
</dbReference>
<accession>A0AAV9V2M1</accession>
<reference evidence="3 4" key="1">
    <citation type="submission" date="2019-10" db="EMBL/GenBank/DDBJ databases">
        <authorList>
            <person name="Palmer J.M."/>
        </authorList>
    </citation>
    <scope>NUCLEOTIDE SEQUENCE [LARGE SCALE GENOMIC DNA]</scope>
    <source>
        <strain evidence="3 4">TWF696</strain>
    </source>
</reference>
<gene>
    <name evidence="3" type="ORF">TWF696_006399</name>
</gene>
<dbReference type="PANTHER" id="PTHR47349:SF1">
    <property type="entry name" value="AER328WP"/>
    <property type="match status" value="1"/>
</dbReference>
<feature type="region of interest" description="Disordered" evidence="1">
    <location>
        <begin position="278"/>
        <end position="407"/>
    </location>
</feature>
<name>A0AAV9V2M1_9PEZI</name>
<dbReference type="Pfam" id="PF26147">
    <property type="entry name" value="AB_HYDROLASE_YMC0-YMC35"/>
    <property type="match status" value="1"/>
</dbReference>
<dbReference type="InterPro" id="IPR058934">
    <property type="entry name" value="YMC020W-like"/>
</dbReference>
<comment type="caution">
    <text evidence="3">The sequence shown here is derived from an EMBL/GenBank/DDBJ whole genome shotgun (WGS) entry which is preliminary data.</text>
</comment>
<keyword evidence="4" id="KW-1185">Reference proteome</keyword>
<dbReference type="Proteomes" id="UP001375240">
    <property type="component" value="Unassembled WGS sequence"/>
</dbReference>
<sequence length="907" mass="97767">MSRKRSKKPATSSTPNPPPPPLQQQNPSASTSTTSVTSQATVTTHHDDASAAGSTMSKSTASALERTASVVHKVKTKAPEALQAVSQAIPQRLPQNITRFTSTKATPSTQIAQETAARIQSSSPSRSSISSMKPRQSVSPMVKHLSPPKPTTQLTGTSQDNQSEMPTTSENGPENGQLPKPMPTEADATGTNADQKDEPPTTVPEQAEQKTTSSSWLYWWGTSQTGPAVAAPQDANGAQPDVAPVLPETNSPPKPTAPPTIHAIDNIKADSKALQKVRSAENLNMRKDLNASTTSIKTAPPAIASPPPITNPVEDSSPNAPPTTGPAQNTQQPQRSSWLGYWYGAPGPVPAVDRPNAETDDDSGDVKDSTDQGQRQNGDSTPPLENGSASEGPKADDEPLKPAQAEGLLARGAAWVFWSKPTPQADSTEAGEIAIAGSSTERQPKRAKLMDPSPQSPAQTSKANGSTTSLNERPGSAPAINQQPPSIPVAPKEASPAARTLQKVLPPNLLVPSFDSCYNLQQSRSWFNLGSVNRLWSTHKSTPRNQLTIAPMLPRIRKAVAIGVHGFFPMKLVQRVLGEPTGTSLRFATEGAAAIQRWADKHHISVDIEKIALDGEGRVSDRVEMLWKLLENKLDIIEAADFVLVCCHSQGTPVGVHLVARMIEYEVVNRTRVGIIGMAGINLGPFAELNSRIFTGSAKELFEFSSPTSLVSQQYIESLTTVLAHGVKLVFVGSIDDQLVSLYSSTFSNISHPFIYRAVFVDGRVHAPDFISHVVGLALKLRNIGVGDHGIIRELSGPLAGSLYGGEGHSRIYDDAAIYDLGVRHTLETNTKEFLRMPLKVEEFQLPSSANPYILPWAMRGMLEERRVQEELQDEAQTLLKEFGKWHPTSKVLKDVKFRLEAIRSRL</sequence>
<proteinExistence type="predicted"/>
<dbReference type="EMBL" id="JAVHNQ010000004">
    <property type="protein sequence ID" value="KAK6350155.1"/>
    <property type="molecule type" value="Genomic_DNA"/>
</dbReference>
<feature type="domain" description="YMC020W-like alpha/beta hydrolase" evidence="2">
    <location>
        <begin position="511"/>
        <end position="865"/>
    </location>
</feature>
<feature type="compositionally biased region" description="Polar residues" evidence="1">
    <location>
        <begin position="325"/>
        <end position="337"/>
    </location>
</feature>
<protein>
    <recommendedName>
        <fullName evidence="2">YMC020W-like alpha/beta hydrolase domain-containing protein</fullName>
    </recommendedName>
</protein>